<dbReference type="Gene3D" id="3.40.50.300">
    <property type="entry name" value="P-loop containing nucleotide triphosphate hydrolases"/>
    <property type="match status" value="1"/>
</dbReference>
<dbReference type="Pfam" id="PF13167">
    <property type="entry name" value="GTP-bdg_N"/>
    <property type="match status" value="1"/>
</dbReference>
<sequence length="413" mass="46780">MEKIINNNIEVEKAILVAAILNDSDKESIEELKELAKTAGAEVVGEVIQQRHVIDKAFYIGRGKIEEVKHYIDATNANLVICNDELSGIQLKNIEDALGVKVIDRTNLILDIFAKRARSKEGMLQVELAQLKYRLPRLIGIGTELSRLGGGIGTRGPGETKLETDRRHIRNRIKAIEKQLDEIKKHRNLLRERRRKNEIPIVAIVGYTNAGKSSLINALTDANVYVEDKLFATLDPTSRRLTLPSGRNVIITDTVGFIRKLPHDLVEAFKSTLEEAKYADILLHVIDITSKDMEEKIKVVQNVLYDLGAAEKPILNVYNKIDLLDFVPQNDDKHIYISAKEKIGLDVLLKAIDDLVFTDVEIIEFNIPYKNISEYNYLKENAKIIEEKYGEKGIYVKAEVRPSIKYKLKGFIL</sequence>
<dbReference type="NCBIfam" id="TIGR03156">
    <property type="entry name" value="GTP_HflX"/>
    <property type="match status" value="1"/>
</dbReference>
<evidence type="ECO:0000256" key="3">
    <source>
        <dbReference type="ARBA" id="ARBA00022741"/>
    </source>
</evidence>
<dbReference type="GO" id="GO:0043022">
    <property type="term" value="F:ribosome binding"/>
    <property type="evidence" value="ECO:0007669"/>
    <property type="project" value="TreeGrafter"/>
</dbReference>
<feature type="binding site" evidence="8">
    <location>
        <position position="233"/>
    </location>
    <ligand>
        <name>Mg(2+)</name>
        <dbReference type="ChEBI" id="CHEBI:18420"/>
    </ligand>
</feature>
<dbReference type="EMBL" id="FQVH01000041">
    <property type="protein sequence ID" value="SHF73691.1"/>
    <property type="molecule type" value="Genomic_DNA"/>
</dbReference>
<evidence type="ECO:0000256" key="7">
    <source>
        <dbReference type="PIRSR" id="PIRSR006809-1"/>
    </source>
</evidence>
<dbReference type="PANTHER" id="PTHR10229">
    <property type="entry name" value="GTP-BINDING PROTEIN HFLX"/>
    <property type="match status" value="1"/>
</dbReference>
<dbReference type="InterPro" id="IPR032305">
    <property type="entry name" value="GTP-bd_M"/>
</dbReference>
<dbReference type="Pfam" id="PF16360">
    <property type="entry name" value="GTP-bdg_M"/>
    <property type="match status" value="1"/>
</dbReference>
<dbReference type="InterPro" id="IPR006073">
    <property type="entry name" value="GTP-bd"/>
</dbReference>
<evidence type="ECO:0000313" key="12">
    <source>
        <dbReference type="Proteomes" id="UP000184088"/>
    </source>
</evidence>
<dbReference type="PIRSF" id="PIRSF006809">
    <property type="entry name" value="GTP-binding_hflX_prd"/>
    <property type="match status" value="1"/>
</dbReference>
<feature type="binding site" evidence="7">
    <location>
        <begin position="231"/>
        <end position="235"/>
    </location>
    <ligand>
        <name>GTP</name>
        <dbReference type="ChEBI" id="CHEBI:37565"/>
    </ligand>
</feature>
<comment type="subcellular location">
    <subcellularLocation>
        <location evidence="6">Cytoplasm</location>
    </subcellularLocation>
    <text evidence="6">May associate with membranes.</text>
</comment>
<comment type="similarity">
    <text evidence="6">Belongs to the TRAFAC class OBG-HflX-like GTPase superfamily. HflX GTPase family.</text>
</comment>
<evidence type="ECO:0000256" key="4">
    <source>
        <dbReference type="ARBA" id="ARBA00022842"/>
    </source>
</evidence>
<dbReference type="Gene3D" id="6.10.250.2860">
    <property type="match status" value="1"/>
</dbReference>
<accession>A0A1M5E3Q8</accession>
<feature type="binding site" evidence="7">
    <location>
        <begin position="319"/>
        <end position="322"/>
    </location>
    <ligand>
        <name>GTP</name>
        <dbReference type="ChEBI" id="CHEBI:37565"/>
    </ligand>
</feature>
<comment type="function">
    <text evidence="6">GTPase that associates with the 50S ribosomal subunit and may have a role during protein synthesis or ribosome biogenesis.</text>
</comment>
<dbReference type="GO" id="GO:0046872">
    <property type="term" value="F:metal ion binding"/>
    <property type="evidence" value="ECO:0007669"/>
    <property type="project" value="UniProtKB-KW"/>
</dbReference>
<name>A0A1M5E3Q8_9THEO</name>
<evidence type="ECO:0000259" key="10">
    <source>
        <dbReference type="PROSITE" id="PS51705"/>
    </source>
</evidence>
<feature type="binding site" evidence="7">
    <location>
        <begin position="338"/>
        <end position="340"/>
    </location>
    <ligand>
        <name>GTP</name>
        <dbReference type="ChEBI" id="CHEBI:37565"/>
    </ligand>
</feature>
<dbReference type="Pfam" id="PF01926">
    <property type="entry name" value="MMR_HSR1"/>
    <property type="match status" value="1"/>
</dbReference>
<dbReference type="GO" id="GO:0003924">
    <property type="term" value="F:GTPase activity"/>
    <property type="evidence" value="ECO:0007669"/>
    <property type="project" value="UniProtKB-UniRule"/>
</dbReference>
<dbReference type="SUPFAM" id="SSF52540">
    <property type="entry name" value="P-loop containing nucleoside triphosphate hydrolases"/>
    <property type="match status" value="1"/>
</dbReference>
<evidence type="ECO:0000256" key="1">
    <source>
        <dbReference type="ARBA" id="ARBA00022490"/>
    </source>
</evidence>
<dbReference type="InterPro" id="IPR016496">
    <property type="entry name" value="GTPase_HflX"/>
</dbReference>
<keyword evidence="9" id="KW-0175">Coiled coil</keyword>
<evidence type="ECO:0000256" key="9">
    <source>
        <dbReference type="SAM" id="Coils"/>
    </source>
</evidence>
<dbReference type="PROSITE" id="PS51705">
    <property type="entry name" value="G_HFLX"/>
    <property type="match status" value="1"/>
</dbReference>
<keyword evidence="3 6" id="KW-0547">Nucleotide-binding</keyword>
<dbReference type="PANTHER" id="PTHR10229:SF0">
    <property type="entry name" value="GTP-BINDING PROTEIN 6-RELATED"/>
    <property type="match status" value="1"/>
</dbReference>
<organism evidence="11 12">
    <name type="scientific">Caldanaerobius fijiensis DSM 17918</name>
    <dbReference type="NCBI Taxonomy" id="1121256"/>
    <lineage>
        <taxon>Bacteria</taxon>
        <taxon>Bacillati</taxon>
        <taxon>Bacillota</taxon>
        <taxon>Clostridia</taxon>
        <taxon>Thermoanaerobacterales</taxon>
        <taxon>Thermoanaerobacteraceae</taxon>
        <taxon>Caldanaerobius</taxon>
    </lineage>
</organism>
<keyword evidence="4 8" id="KW-0460">Magnesium</keyword>
<dbReference type="Gene3D" id="3.40.50.11060">
    <property type="entry name" value="GTPase HflX, N-terminal domain"/>
    <property type="match status" value="1"/>
</dbReference>
<feature type="binding site" evidence="7">
    <location>
        <begin position="253"/>
        <end position="256"/>
    </location>
    <ligand>
        <name>GTP</name>
        <dbReference type="ChEBI" id="CHEBI:37565"/>
    </ligand>
</feature>
<keyword evidence="12" id="KW-1185">Reference proteome</keyword>
<dbReference type="PRINTS" id="PR00326">
    <property type="entry name" value="GTP1OBG"/>
</dbReference>
<dbReference type="GO" id="GO:0005525">
    <property type="term" value="F:GTP binding"/>
    <property type="evidence" value="ECO:0007669"/>
    <property type="project" value="UniProtKB-UniRule"/>
</dbReference>
<evidence type="ECO:0000313" key="11">
    <source>
        <dbReference type="EMBL" id="SHF73691.1"/>
    </source>
</evidence>
<keyword evidence="2 8" id="KW-0479">Metal-binding</keyword>
<feature type="binding site" evidence="8">
    <location>
        <position position="213"/>
    </location>
    <ligand>
        <name>Mg(2+)</name>
        <dbReference type="ChEBI" id="CHEBI:18420"/>
    </ligand>
</feature>
<proteinExistence type="inferred from homology"/>
<dbReference type="FunFam" id="3.40.50.11060:FF:000001">
    <property type="entry name" value="GTPase HflX"/>
    <property type="match status" value="1"/>
</dbReference>
<evidence type="ECO:0000256" key="5">
    <source>
        <dbReference type="ARBA" id="ARBA00023134"/>
    </source>
</evidence>
<evidence type="ECO:0000256" key="2">
    <source>
        <dbReference type="ARBA" id="ARBA00022723"/>
    </source>
</evidence>
<feature type="coiled-coil region" evidence="9">
    <location>
        <begin position="159"/>
        <end position="196"/>
    </location>
</feature>
<protein>
    <recommendedName>
        <fullName evidence="6">GTPase HflX</fullName>
    </recommendedName>
    <alternativeName>
        <fullName evidence="6">GTP-binding protein HflX</fullName>
    </alternativeName>
</protein>
<dbReference type="InterPro" id="IPR027417">
    <property type="entry name" value="P-loop_NTPase"/>
</dbReference>
<comment type="cofactor">
    <cofactor evidence="8">
        <name>Mg(2+)</name>
        <dbReference type="ChEBI" id="CHEBI:18420"/>
    </cofactor>
</comment>
<keyword evidence="1 6" id="KW-0963">Cytoplasm</keyword>
<dbReference type="STRING" id="1121256.SAMN02746089_02471"/>
<evidence type="ECO:0000256" key="6">
    <source>
        <dbReference type="HAMAP-Rule" id="MF_00900"/>
    </source>
</evidence>
<comment type="subunit">
    <text evidence="6">Monomer. Associates with the 50S ribosomal subunit.</text>
</comment>
<dbReference type="InterPro" id="IPR042108">
    <property type="entry name" value="GTPase_HflX_N_sf"/>
</dbReference>
<dbReference type="HAMAP" id="MF_00900">
    <property type="entry name" value="GTPase_HflX"/>
    <property type="match status" value="1"/>
</dbReference>
<feature type="binding site" evidence="7">
    <location>
        <begin position="206"/>
        <end position="213"/>
    </location>
    <ligand>
        <name>GTP</name>
        <dbReference type="ChEBI" id="CHEBI:37565"/>
    </ligand>
</feature>
<dbReference type="InterPro" id="IPR025121">
    <property type="entry name" value="GTPase_HflX_N"/>
</dbReference>
<gene>
    <name evidence="6" type="primary">hflX</name>
    <name evidence="11" type="ORF">SAMN02746089_02471</name>
</gene>
<dbReference type="Proteomes" id="UP000184088">
    <property type="component" value="Unassembled WGS sequence"/>
</dbReference>
<reference evidence="11 12" key="1">
    <citation type="submission" date="2016-11" db="EMBL/GenBank/DDBJ databases">
        <authorList>
            <person name="Jaros S."/>
            <person name="Januszkiewicz K."/>
            <person name="Wedrychowicz H."/>
        </authorList>
    </citation>
    <scope>NUCLEOTIDE SEQUENCE [LARGE SCALE GENOMIC DNA]</scope>
    <source>
        <strain evidence="11 12">DSM 17918</strain>
    </source>
</reference>
<dbReference type="InterPro" id="IPR030394">
    <property type="entry name" value="G_HFLX_dom"/>
</dbReference>
<dbReference type="AlphaFoldDB" id="A0A1M5E3Q8"/>
<dbReference type="RefSeq" id="WP_073345892.1">
    <property type="nucleotide sequence ID" value="NZ_FQVH01000041.1"/>
</dbReference>
<evidence type="ECO:0000256" key="8">
    <source>
        <dbReference type="PIRSR" id="PIRSR006809-2"/>
    </source>
</evidence>
<feature type="domain" description="Hflx-type G" evidence="10">
    <location>
        <begin position="200"/>
        <end position="360"/>
    </location>
</feature>
<dbReference type="GO" id="GO:0005737">
    <property type="term" value="C:cytoplasm"/>
    <property type="evidence" value="ECO:0007669"/>
    <property type="project" value="UniProtKB-SubCell"/>
</dbReference>
<dbReference type="CDD" id="cd01878">
    <property type="entry name" value="HflX"/>
    <property type="match status" value="1"/>
</dbReference>
<keyword evidence="5 6" id="KW-0342">GTP-binding</keyword>
<dbReference type="OrthoDB" id="9812272at2"/>